<organism evidence="3 4">
    <name type="scientific">Ahniella affigens</name>
    <dbReference type="NCBI Taxonomy" id="2021234"/>
    <lineage>
        <taxon>Bacteria</taxon>
        <taxon>Pseudomonadati</taxon>
        <taxon>Pseudomonadota</taxon>
        <taxon>Gammaproteobacteria</taxon>
        <taxon>Lysobacterales</taxon>
        <taxon>Rhodanobacteraceae</taxon>
        <taxon>Ahniella</taxon>
    </lineage>
</organism>
<proteinExistence type="predicted"/>
<dbReference type="Proteomes" id="UP000241074">
    <property type="component" value="Chromosome"/>
</dbReference>
<dbReference type="EMBL" id="CP027860">
    <property type="protein sequence ID" value="AVP96062.1"/>
    <property type="molecule type" value="Genomic_DNA"/>
</dbReference>
<dbReference type="PANTHER" id="PTHR43283:SF7">
    <property type="entry name" value="BETA-LACTAMASE-RELATED DOMAIN-CONTAINING PROTEIN"/>
    <property type="match status" value="1"/>
</dbReference>
<dbReference type="SUPFAM" id="SSF56601">
    <property type="entry name" value="beta-lactamase/transpeptidase-like"/>
    <property type="match status" value="1"/>
</dbReference>
<reference evidence="3 4" key="2">
    <citation type="submission" date="2018-03" db="EMBL/GenBank/DDBJ databases">
        <authorList>
            <person name="Keele B.F."/>
        </authorList>
    </citation>
    <scope>NUCLEOTIDE SEQUENCE [LARGE SCALE GENOMIC DNA]</scope>
    <source>
        <strain evidence="3 4">D13</strain>
    </source>
</reference>
<accession>A0A2P1PMJ7</accession>
<dbReference type="RefSeq" id="WP_106889991.1">
    <property type="nucleotide sequence ID" value="NZ_CP027860.1"/>
</dbReference>
<dbReference type="InterPro" id="IPR050789">
    <property type="entry name" value="Diverse_Enzym_Activities"/>
</dbReference>
<feature type="signal peptide" evidence="1">
    <location>
        <begin position="1"/>
        <end position="19"/>
    </location>
</feature>
<feature type="domain" description="Beta-lactamase-related" evidence="2">
    <location>
        <begin position="39"/>
        <end position="365"/>
    </location>
</feature>
<name>A0A2P1PMJ7_9GAMM</name>
<keyword evidence="1" id="KW-0732">Signal</keyword>
<dbReference type="OrthoDB" id="6963107at2"/>
<feature type="chain" id="PRO_5015114192" evidence="1">
    <location>
        <begin position="20"/>
        <end position="396"/>
    </location>
</feature>
<dbReference type="AlphaFoldDB" id="A0A2P1PMJ7"/>
<evidence type="ECO:0000313" key="4">
    <source>
        <dbReference type="Proteomes" id="UP000241074"/>
    </source>
</evidence>
<protein>
    <submittedName>
        <fullName evidence="3">6-aminohexanoate hydrolase</fullName>
    </submittedName>
</protein>
<evidence type="ECO:0000313" key="3">
    <source>
        <dbReference type="EMBL" id="AVP96062.1"/>
    </source>
</evidence>
<keyword evidence="4" id="KW-1185">Reference proteome</keyword>
<dbReference type="Pfam" id="PF00144">
    <property type="entry name" value="Beta-lactamase"/>
    <property type="match status" value="1"/>
</dbReference>
<keyword evidence="3" id="KW-0378">Hydrolase</keyword>
<dbReference type="KEGG" id="xba:C7S18_02125"/>
<dbReference type="InterPro" id="IPR001466">
    <property type="entry name" value="Beta-lactam-related"/>
</dbReference>
<evidence type="ECO:0000256" key="1">
    <source>
        <dbReference type="SAM" id="SignalP"/>
    </source>
</evidence>
<evidence type="ECO:0000259" key="2">
    <source>
        <dbReference type="Pfam" id="PF00144"/>
    </source>
</evidence>
<dbReference type="Gene3D" id="3.40.710.10">
    <property type="entry name" value="DD-peptidase/beta-lactamase superfamily"/>
    <property type="match status" value="1"/>
</dbReference>
<gene>
    <name evidence="3" type="ORF">C7S18_02125</name>
</gene>
<reference evidence="3 4" key="1">
    <citation type="submission" date="2018-03" db="EMBL/GenBank/DDBJ databases">
        <title>Ahniella affigens gen. nov., sp. nov., a gammaproteobacterium isolated from sandy soil near a stream.</title>
        <authorList>
            <person name="Ko Y."/>
            <person name="Kim J.-H."/>
        </authorList>
    </citation>
    <scope>NUCLEOTIDE SEQUENCE [LARGE SCALE GENOMIC DNA]</scope>
    <source>
        <strain evidence="3 4">D13</strain>
    </source>
</reference>
<dbReference type="GO" id="GO:0016787">
    <property type="term" value="F:hydrolase activity"/>
    <property type="evidence" value="ECO:0007669"/>
    <property type="project" value="UniProtKB-KW"/>
</dbReference>
<dbReference type="InterPro" id="IPR012338">
    <property type="entry name" value="Beta-lactam/transpept-like"/>
</dbReference>
<dbReference type="PANTHER" id="PTHR43283">
    <property type="entry name" value="BETA-LACTAMASE-RELATED"/>
    <property type="match status" value="1"/>
</dbReference>
<sequence>MRRLLCSALILLASGMAAAENADVASALTAIREGATESKSDAVLVMQGDQVLLEQYQNPDSRLFELMSVTKSVVALAIGALVTDGLIQSLDMPVAELYPEWKQGRKAKITVRMLMNHTSGLQDLPNTSIEIYPSPNFVQLALAAELSSDPGAEFFYSNKAMNLLAGVVEKASGQRMDVYVKERLFNAMDIEPGPWTKDQAGNPHSMAGLPLSARDLAKIGRLVLDRGRWGAQDLIAPSFVDEMLAASPKLDRYGLLWWRVPESQHYRVDAESFQMLKDAGVDADSISVLRPLDGREFDGSSALYQAVLAALGQDGEARWQSAFAAKGVRMSKVFHLNVGPIVAYEGNGYLGQYLVIVPKADLIAVRQIASRDDYQPSMGYEDFHDRVLVLARALAK</sequence>